<dbReference type="SMART" id="SM00768">
    <property type="entry name" value="X8"/>
    <property type="match status" value="1"/>
</dbReference>
<keyword evidence="5 8" id="KW-0472">Membrane</keyword>
<dbReference type="AlphaFoldDB" id="A0A8K0MZ99"/>
<dbReference type="PANTHER" id="PTHR31044">
    <property type="entry name" value="BETA-1,3 GLUCANASE"/>
    <property type="match status" value="1"/>
</dbReference>
<keyword evidence="7" id="KW-0325">Glycoprotein</keyword>
<dbReference type="GO" id="GO:0005886">
    <property type="term" value="C:plasma membrane"/>
    <property type="evidence" value="ECO:0007669"/>
    <property type="project" value="UniProtKB-SubCell"/>
</dbReference>
<dbReference type="Proteomes" id="UP000797356">
    <property type="component" value="Chromosome 3"/>
</dbReference>
<proteinExistence type="predicted"/>
<dbReference type="Gene3D" id="1.20.58.1040">
    <property type="match status" value="1"/>
</dbReference>
<reference evidence="11" key="2">
    <citation type="submission" date="2019-07" db="EMBL/GenBank/DDBJ databases">
        <authorList>
            <person name="Yang Y."/>
            <person name="Bocs S."/>
            <person name="Baudouin L."/>
        </authorList>
    </citation>
    <scope>NUCLEOTIDE SEQUENCE</scope>
    <source>
        <tissue evidence="11">Spear leaf of Hainan Tall coconut</tissue>
    </source>
</reference>
<evidence type="ECO:0000256" key="1">
    <source>
        <dbReference type="ARBA" id="ARBA00004609"/>
    </source>
</evidence>
<feature type="transmembrane region" description="Helical" evidence="8">
    <location>
        <begin position="180"/>
        <end position="201"/>
    </location>
</feature>
<protein>
    <submittedName>
        <fullName evidence="11">PLASMODESMATA CALLOSE-BINDING PROTEIN 5</fullName>
    </submittedName>
</protein>
<dbReference type="InterPro" id="IPR044788">
    <property type="entry name" value="X8_dom_prot"/>
</dbReference>
<keyword evidence="8" id="KW-0812">Transmembrane</keyword>
<evidence type="ECO:0000256" key="3">
    <source>
        <dbReference type="ARBA" id="ARBA00022622"/>
    </source>
</evidence>
<evidence type="ECO:0000256" key="6">
    <source>
        <dbReference type="ARBA" id="ARBA00023157"/>
    </source>
</evidence>
<dbReference type="EMBL" id="CM017874">
    <property type="protein sequence ID" value="KAG1335219.1"/>
    <property type="molecule type" value="Genomic_DNA"/>
</dbReference>
<name>A0A8K0MZ99_COCNU</name>
<dbReference type="FunFam" id="1.20.58.1040:FF:000001">
    <property type="entry name" value="Glucan endo-1,3-beta-glucosidase 4"/>
    <property type="match status" value="1"/>
</dbReference>
<dbReference type="OrthoDB" id="1919050at2759"/>
<dbReference type="GO" id="GO:0098552">
    <property type="term" value="C:side of membrane"/>
    <property type="evidence" value="ECO:0007669"/>
    <property type="project" value="UniProtKB-KW"/>
</dbReference>
<sequence length="202" mass="21398">MARVVLVLLFLLLFFSSGWAGGVMTPLRRRRRAEEDVWGRRKDDEGPAVATTGKLWCVAKNNAEDAALQSALDWACGPGGADCRPIQEGGACYEPQDIQSHASFAFNDYFVHNGFSSSACDFSGTAALTSLNPSRDRCIFPSSSSARNGNFSGSTTGSIAGLGPAGADISGGHLLLVKTWMQPSGMAIFVILTVAITGTLFR</sequence>
<keyword evidence="3" id="KW-0336">GPI-anchor</keyword>
<evidence type="ECO:0000313" key="12">
    <source>
        <dbReference type="Proteomes" id="UP000797356"/>
    </source>
</evidence>
<evidence type="ECO:0000313" key="11">
    <source>
        <dbReference type="EMBL" id="KAG1335219.1"/>
    </source>
</evidence>
<keyword evidence="3" id="KW-0449">Lipoprotein</keyword>
<keyword evidence="2" id="KW-1003">Cell membrane</keyword>
<keyword evidence="4 9" id="KW-0732">Signal</keyword>
<dbReference type="PANTHER" id="PTHR31044:SF33">
    <property type="entry name" value="PLASMODESMATA CALLOSE-BINDING PROTEIN 5"/>
    <property type="match status" value="1"/>
</dbReference>
<evidence type="ECO:0000256" key="5">
    <source>
        <dbReference type="ARBA" id="ARBA00023136"/>
    </source>
</evidence>
<comment type="subcellular location">
    <subcellularLocation>
        <location evidence="1">Cell membrane</location>
        <topology evidence="1">Lipid-anchor</topology>
        <topology evidence="1">GPI-anchor</topology>
    </subcellularLocation>
</comment>
<feature type="chain" id="PRO_5035424480" evidence="9">
    <location>
        <begin position="21"/>
        <end position="202"/>
    </location>
</feature>
<keyword evidence="6" id="KW-1015">Disulfide bond</keyword>
<evidence type="ECO:0000256" key="4">
    <source>
        <dbReference type="ARBA" id="ARBA00022729"/>
    </source>
</evidence>
<evidence type="ECO:0000256" key="2">
    <source>
        <dbReference type="ARBA" id="ARBA00022475"/>
    </source>
</evidence>
<evidence type="ECO:0000256" key="9">
    <source>
        <dbReference type="SAM" id="SignalP"/>
    </source>
</evidence>
<dbReference type="Pfam" id="PF07983">
    <property type="entry name" value="X8"/>
    <property type="match status" value="1"/>
</dbReference>
<dbReference type="InterPro" id="IPR012946">
    <property type="entry name" value="X8"/>
</dbReference>
<evidence type="ECO:0000259" key="10">
    <source>
        <dbReference type="SMART" id="SM00768"/>
    </source>
</evidence>
<dbReference type="GO" id="GO:0009506">
    <property type="term" value="C:plasmodesma"/>
    <property type="evidence" value="ECO:0007669"/>
    <property type="project" value="UniProtKB-ARBA"/>
</dbReference>
<organism evidence="11 12">
    <name type="scientific">Cocos nucifera</name>
    <name type="common">Coconut palm</name>
    <dbReference type="NCBI Taxonomy" id="13894"/>
    <lineage>
        <taxon>Eukaryota</taxon>
        <taxon>Viridiplantae</taxon>
        <taxon>Streptophyta</taxon>
        <taxon>Embryophyta</taxon>
        <taxon>Tracheophyta</taxon>
        <taxon>Spermatophyta</taxon>
        <taxon>Magnoliopsida</taxon>
        <taxon>Liliopsida</taxon>
        <taxon>Arecaceae</taxon>
        <taxon>Arecoideae</taxon>
        <taxon>Cocoseae</taxon>
        <taxon>Attaleinae</taxon>
        <taxon>Cocos</taxon>
    </lineage>
</organism>
<keyword evidence="8" id="KW-1133">Transmembrane helix</keyword>
<reference evidence="11" key="1">
    <citation type="journal article" date="2017" name="Gigascience">
        <title>The genome draft of coconut (Cocos nucifera).</title>
        <authorList>
            <person name="Xiao Y."/>
            <person name="Xu P."/>
            <person name="Fan H."/>
            <person name="Baudouin L."/>
            <person name="Xia W."/>
            <person name="Bocs S."/>
            <person name="Xu J."/>
            <person name="Li Q."/>
            <person name="Guo A."/>
            <person name="Zhou L."/>
            <person name="Li J."/>
            <person name="Wu Y."/>
            <person name="Ma Z."/>
            <person name="Armero A."/>
            <person name="Issali A.E."/>
            <person name="Liu N."/>
            <person name="Peng M."/>
            <person name="Yang Y."/>
        </authorList>
    </citation>
    <scope>NUCLEOTIDE SEQUENCE</scope>
    <source>
        <tissue evidence="11">Spear leaf of Hainan Tall coconut</tissue>
    </source>
</reference>
<keyword evidence="12" id="KW-1185">Reference proteome</keyword>
<feature type="domain" description="X8" evidence="10">
    <location>
        <begin position="55"/>
        <end position="140"/>
    </location>
</feature>
<feature type="signal peptide" evidence="9">
    <location>
        <begin position="1"/>
        <end position="20"/>
    </location>
</feature>
<evidence type="ECO:0000256" key="7">
    <source>
        <dbReference type="ARBA" id="ARBA00023180"/>
    </source>
</evidence>
<comment type="caution">
    <text evidence="11">The sequence shown here is derived from an EMBL/GenBank/DDBJ whole genome shotgun (WGS) entry which is preliminary data.</text>
</comment>
<gene>
    <name evidence="11" type="ORF">COCNU_03G013380</name>
</gene>
<accession>A0A8K0MZ99</accession>
<evidence type="ECO:0000256" key="8">
    <source>
        <dbReference type="SAM" id="Phobius"/>
    </source>
</evidence>